<dbReference type="EMBL" id="MDET01000056">
    <property type="protein sequence ID" value="OQM73703.1"/>
    <property type="molecule type" value="Genomic_DNA"/>
</dbReference>
<protein>
    <submittedName>
        <fullName evidence="5">Efflux transporter periplasmic adaptor subunit</fullName>
    </submittedName>
</protein>
<dbReference type="Gene3D" id="1.10.287.470">
    <property type="entry name" value="Helix hairpin bin"/>
    <property type="match status" value="1"/>
</dbReference>
<feature type="region of interest" description="Disordered" evidence="2">
    <location>
        <begin position="308"/>
        <end position="341"/>
    </location>
</feature>
<feature type="domain" description="CusB-like beta-barrel" evidence="4">
    <location>
        <begin position="202"/>
        <end position="273"/>
    </location>
</feature>
<dbReference type="InterPro" id="IPR058625">
    <property type="entry name" value="MdtA-like_BSH"/>
</dbReference>
<dbReference type="AlphaFoldDB" id="A0A1V8RKT4"/>
<proteinExistence type="inferred from homology"/>
<dbReference type="GO" id="GO:1990281">
    <property type="term" value="C:efflux pump complex"/>
    <property type="evidence" value="ECO:0007669"/>
    <property type="project" value="TreeGrafter"/>
</dbReference>
<name>A0A1V8RKT4_9HYPH</name>
<dbReference type="PANTHER" id="PTHR30469">
    <property type="entry name" value="MULTIDRUG RESISTANCE PROTEIN MDTA"/>
    <property type="match status" value="1"/>
</dbReference>
<evidence type="ECO:0000313" key="6">
    <source>
        <dbReference type="Proteomes" id="UP000191905"/>
    </source>
</evidence>
<dbReference type="Proteomes" id="UP000191905">
    <property type="component" value="Unassembled WGS sequence"/>
</dbReference>
<keyword evidence="6" id="KW-1185">Reference proteome</keyword>
<dbReference type="Pfam" id="PF25917">
    <property type="entry name" value="BSH_RND"/>
    <property type="match status" value="1"/>
</dbReference>
<dbReference type="OrthoDB" id="9806939at2"/>
<evidence type="ECO:0000259" key="4">
    <source>
        <dbReference type="Pfam" id="PF25954"/>
    </source>
</evidence>
<dbReference type="PANTHER" id="PTHR30469:SF11">
    <property type="entry name" value="BLL4320 PROTEIN"/>
    <property type="match status" value="1"/>
</dbReference>
<accession>A0A1V8RKT4</accession>
<evidence type="ECO:0000313" key="5">
    <source>
        <dbReference type="EMBL" id="OQM73703.1"/>
    </source>
</evidence>
<dbReference type="GO" id="GO:0015562">
    <property type="term" value="F:efflux transmembrane transporter activity"/>
    <property type="evidence" value="ECO:0007669"/>
    <property type="project" value="TreeGrafter"/>
</dbReference>
<feature type="compositionally biased region" description="Basic and acidic residues" evidence="2">
    <location>
        <begin position="311"/>
        <end position="341"/>
    </location>
</feature>
<dbReference type="Gene3D" id="2.40.420.20">
    <property type="match status" value="1"/>
</dbReference>
<dbReference type="Pfam" id="PF25954">
    <property type="entry name" value="Beta-barrel_RND_2"/>
    <property type="match status" value="1"/>
</dbReference>
<dbReference type="Gene3D" id="2.40.50.100">
    <property type="match status" value="1"/>
</dbReference>
<dbReference type="SUPFAM" id="SSF111369">
    <property type="entry name" value="HlyD-like secretion proteins"/>
    <property type="match status" value="1"/>
</dbReference>
<dbReference type="InterPro" id="IPR058792">
    <property type="entry name" value="Beta-barrel_RND_2"/>
</dbReference>
<gene>
    <name evidence="5" type="ORF">BFN67_07235</name>
</gene>
<sequence length="410" mass="43657">MIKRFIIAFILLVLVVGGIVGFNLFRDNAIKQFFANMPVPTLTVSTIDVKPMDWTPGIEALGTVSASHGVNLAVETAGIVKEILFEANDRVKKGQLLVHLDDEVELADLAAAKTKVVLDKQALDRAVALQKRGVGTDATLDTAQATYSSSVSQVAKLQALADQKLVQAPFDGTVGIPRIDLGQYVAPGNAIVTLQNLDKLRVDFTVPEQHFAELKIGQQAIFGVSKDDMPYKGTITGIDPKIDPVSRLVSVRAEINNPDGHLSPGQFVQVRVQLPEEKGVIAIPQTALINSLYGDYVYAVRPAQEANAKAADTKPEEAKAEADRAKAPAEGTAKPDDKAAAKPEAEKLAAYQIFVTPGRRFGGVVEITKGVKAGEEIVTAGQNRLSNGAPVNVDNTVDISKLPATQGAAQ</sequence>
<evidence type="ECO:0000256" key="2">
    <source>
        <dbReference type="SAM" id="MobiDB-lite"/>
    </source>
</evidence>
<dbReference type="InterPro" id="IPR006143">
    <property type="entry name" value="RND_pump_MFP"/>
</dbReference>
<dbReference type="FunFam" id="2.40.30.170:FF:000010">
    <property type="entry name" value="Efflux RND transporter periplasmic adaptor subunit"/>
    <property type="match status" value="1"/>
</dbReference>
<dbReference type="Gene3D" id="2.40.30.170">
    <property type="match status" value="1"/>
</dbReference>
<organism evidence="5 6">
    <name type="scientific">Manganibacter manganicus</name>
    <dbReference type="NCBI Taxonomy" id="1873176"/>
    <lineage>
        <taxon>Bacteria</taxon>
        <taxon>Pseudomonadati</taxon>
        <taxon>Pseudomonadota</taxon>
        <taxon>Alphaproteobacteria</taxon>
        <taxon>Hyphomicrobiales</taxon>
        <taxon>Phyllobacteriaceae</taxon>
        <taxon>Manganibacter</taxon>
    </lineage>
</organism>
<reference evidence="5 6" key="1">
    <citation type="journal article" date="2016" name="Int. J. Syst. Evol. Microbiol.">
        <title>Pseudaminobacter manganicus sp. nov., isolated from sludge of a manganese mine.</title>
        <authorList>
            <person name="Li J."/>
            <person name="Huang J."/>
            <person name="Liao S."/>
            <person name="Wang G."/>
        </authorList>
    </citation>
    <scope>NUCLEOTIDE SEQUENCE [LARGE SCALE GENOMIC DNA]</scope>
    <source>
        <strain evidence="5 6">JH-7</strain>
    </source>
</reference>
<evidence type="ECO:0000259" key="3">
    <source>
        <dbReference type="Pfam" id="PF25917"/>
    </source>
</evidence>
<feature type="domain" description="Multidrug resistance protein MdtA-like barrel-sandwich hybrid" evidence="3">
    <location>
        <begin position="77"/>
        <end position="190"/>
    </location>
</feature>
<evidence type="ECO:0000256" key="1">
    <source>
        <dbReference type="ARBA" id="ARBA00009477"/>
    </source>
</evidence>
<dbReference type="STRING" id="1873176.BFN67_07235"/>
<dbReference type="NCBIfam" id="TIGR01730">
    <property type="entry name" value="RND_mfp"/>
    <property type="match status" value="1"/>
</dbReference>
<dbReference type="RefSeq" id="WP_080921390.1">
    <property type="nucleotide sequence ID" value="NZ_MDET01000056.1"/>
</dbReference>
<comment type="similarity">
    <text evidence="1">Belongs to the membrane fusion protein (MFP) (TC 8.A.1) family.</text>
</comment>
<comment type="caution">
    <text evidence="5">The sequence shown here is derived from an EMBL/GenBank/DDBJ whole genome shotgun (WGS) entry which is preliminary data.</text>
</comment>